<dbReference type="AlphaFoldDB" id="A0A392URP7"/>
<comment type="caution">
    <text evidence="2">The sequence shown here is derived from an EMBL/GenBank/DDBJ whole genome shotgun (WGS) entry which is preliminary data.</text>
</comment>
<evidence type="ECO:0000256" key="1">
    <source>
        <dbReference type="SAM" id="MobiDB-lite"/>
    </source>
</evidence>
<feature type="region of interest" description="Disordered" evidence="1">
    <location>
        <begin position="1"/>
        <end position="34"/>
    </location>
</feature>
<accession>A0A392URP7</accession>
<gene>
    <name evidence="2" type="ORF">A2U01_0099917</name>
</gene>
<feature type="non-terminal residue" evidence="2">
    <location>
        <position position="34"/>
    </location>
</feature>
<reference evidence="2 3" key="1">
    <citation type="journal article" date="2018" name="Front. Plant Sci.">
        <title>Red Clover (Trifolium pratense) and Zigzag Clover (T. medium) - A Picture of Genomic Similarities and Differences.</title>
        <authorList>
            <person name="Dluhosova J."/>
            <person name="Istvanek J."/>
            <person name="Nedelnik J."/>
            <person name="Repkova J."/>
        </authorList>
    </citation>
    <scope>NUCLEOTIDE SEQUENCE [LARGE SCALE GENOMIC DNA]</scope>
    <source>
        <strain evidence="3">cv. 10/8</strain>
        <tissue evidence="2">Leaf</tissue>
    </source>
</reference>
<proteinExistence type="predicted"/>
<name>A0A392URP7_9FABA</name>
<dbReference type="Proteomes" id="UP000265520">
    <property type="component" value="Unassembled WGS sequence"/>
</dbReference>
<keyword evidence="3" id="KW-1185">Reference proteome</keyword>
<protein>
    <submittedName>
        <fullName evidence="2">Uncharacterized protein</fullName>
    </submittedName>
</protein>
<evidence type="ECO:0000313" key="2">
    <source>
        <dbReference type="EMBL" id="MCI78646.1"/>
    </source>
</evidence>
<dbReference type="EMBL" id="LXQA010955596">
    <property type="protein sequence ID" value="MCI78646.1"/>
    <property type="molecule type" value="Genomic_DNA"/>
</dbReference>
<organism evidence="2 3">
    <name type="scientific">Trifolium medium</name>
    <dbReference type="NCBI Taxonomy" id="97028"/>
    <lineage>
        <taxon>Eukaryota</taxon>
        <taxon>Viridiplantae</taxon>
        <taxon>Streptophyta</taxon>
        <taxon>Embryophyta</taxon>
        <taxon>Tracheophyta</taxon>
        <taxon>Spermatophyta</taxon>
        <taxon>Magnoliopsida</taxon>
        <taxon>eudicotyledons</taxon>
        <taxon>Gunneridae</taxon>
        <taxon>Pentapetalae</taxon>
        <taxon>rosids</taxon>
        <taxon>fabids</taxon>
        <taxon>Fabales</taxon>
        <taxon>Fabaceae</taxon>
        <taxon>Papilionoideae</taxon>
        <taxon>50 kb inversion clade</taxon>
        <taxon>NPAAA clade</taxon>
        <taxon>Hologalegina</taxon>
        <taxon>IRL clade</taxon>
        <taxon>Trifolieae</taxon>
        <taxon>Trifolium</taxon>
    </lineage>
</organism>
<sequence length="34" mass="4060">MQDDEWNRLSNGDECEKEEHSDHNSLVNHFQTKS</sequence>
<feature type="compositionally biased region" description="Polar residues" evidence="1">
    <location>
        <begin position="24"/>
        <end position="34"/>
    </location>
</feature>
<evidence type="ECO:0000313" key="3">
    <source>
        <dbReference type="Proteomes" id="UP000265520"/>
    </source>
</evidence>